<sequence length="78" mass="8372">MSKSLPGVAEPPHGLDGHQANSSLAEERRAGRTPPSRSNVTRATETTHTHTLSLTHTRHVTAAVTILSTYWLGLGPYS</sequence>
<dbReference type="KEGG" id="dpl:KGM_214866"/>
<dbReference type="AlphaFoldDB" id="A0A212EKW5"/>
<keyword evidence="3" id="KW-1185">Reference proteome</keyword>
<name>A0A212EKW5_DANPL</name>
<organism evidence="2 3">
    <name type="scientific">Danaus plexippus plexippus</name>
    <dbReference type="NCBI Taxonomy" id="278856"/>
    <lineage>
        <taxon>Eukaryota</taxon>
        <taxon>Metazoa</taxon>
        <taxon>Ecdysozoa</taxon>
        <taxon>Arthropoda</taxon>
        <taxon>Hexapoda</taxon>
        <taxon>Insecta</taxon>
        <taxon>Pterygota</taxon>
        <taxon>Neoptera</taxon>
        <taxon>Endopterygota</taxon>
        <taxon>Lepidoptera</taxon>
        <taxon>Glossata</taxon>
        <taxon>Ditrysia</taxon>
        <taxon>Papilionoidea</taxon>
        <taxon>Nymphalidae</taxon>
        <taxon>Danainae</taxon>
        <taxon>Danaini</taxon>
        <taxon>Danaina</taxon>
        <taxon>Danaus</taxon>
        <taxon>Danaus</taxon>
    </lineage>
</organism>
<feature type="compositionally biased region" description="Low complexity" evidence="1">
    <location>
        <begin position="40"/>
        <end position="54"/>
    </location>
</feature>
<feature type="region of interest" description="Disordered" evidence="1">
    <location>
        <begin position="1"/>
        <end position="54"/>
    </location>
</feature>
<proteinExistence type="predicted"/>
<evidence type="ECO:0000313" key="2">
    <source>
        <dbReference type="EMBL" id="OWR42136.1"/>
    </source>
</evidence>
<accession>A0A212EKW5</accession>
<reference evidence="2 3" key="1">
    <citation type="journal article" date="2011" name="Cell">
        <title>The monarch butterfly genome yields insights into long-distance migration.</title>
        <authorList>
            <person name="Zhan S."/>
            <person name="Merlin C."/>
            <person name="Boore J.L."/>
            <person name="Reppert S.M."/>
        </authorList>
    </citation>
    <scope>NUCLEOTIDE SEQUENCE [LARGE SCALE GENOMIC DNA]</scope>
    <source>
        <strain evidence="2">F-2</strain>
    </source>
</reference>
<evidence type="ECO:0000313" key="3">
    <source>
        <dbReference type="Proteomes" id="UP000007151"/>
    </source>
</evidence>
<comment type="caution">
    <text evidence="2">The sequence shown here is derived from an EMBL/GenBank/DDBJ whole genome shotgun (WGS) entry which is preliminary data.</text>
</comment>
<gene>
    <name evidence="2" type="ORF">KGM_214866</name>
</gene>
<dbReference type="EMBL" id="AGBW02014179">
    <property type="protein sequence ID" value="OWR42136.1"/>
    <property type="molecule type" value="Genomic_DNA"/>
</dbReference>
<evidence type="ECO:0000256" key="1">
    <source>
        <dbReference type="SAM" id="MobiDB-lite"/>
    </source>
</evidence>
<dbReference type="InParanoid" id="A0A212EKW5"/>
<dbReference type="Proteomes" id="UP000007151">
    <property type="component" value="Unassembled WGS sequence"/>
</dbReference>
<protein>
    <submittedName>
        <fullName evidence="2">Uncharacterized protein</fullName>
    </submittedName>
</protein>